<protein>
    <submittedName>
        <fullName evidence="1">Uncharacterized protein</fullName>
    </submittedName>
</protein>
<proteinExistence type="predicted"/>
<reference evidence="2" key="2">
    <citation type="journal article" date="2016" name="Sci. Rep.">
        <title>Dictyocaulus viviparus genome, variome and transcriptome elucidate lungworm biology and support future intervention.</title>
        <authorList>
            <person name="McNulty S.N."/>
            <person name="Strube C."/>
            <person name="Rosa B.A."/>
            <person name="Martin J.C."/>
            <person name="Tyagi R."/>
            <person name="Choi Y.J."/>
            <person name="Wang Q."/>
            <person name="Hallsworth Pepin K."/>
            <person name="Zhang X."/>
            <person name="Ozersky P."/>
            <person name="Wilson R.K."/>
            <person name="Sternberg P.W."/>
            <person name="Gasser R.B."/>
            <person name="Mitreva M."/>
        </authorList>
    </citation>
    <scope>NUCLEOTIDE SEQUENCE [LARGE SCALE GENOMIC DNA]</scope>
    <source>
        <strain evidence="2">HannoverDv2000</strain>
    </source>
</reference>
<evidence type="ECO:0000313" key="1">
    <source>
        <dbReference type="EMBL" id="KJH40027.1"/>
    </source>
</evidence>
<dbReference type="AlphaFoldDB" id="A0A0D8X8B8"/>
<dbReference type="Proteomes" id="UP000053766">
    <property type="component" value="Unassembled WGS sequence"/>
</dbReference>
<dbReference type="OrthoDB" id="5846596at2759"/>
<evidence type="ECO:0000313" key="2">
    <source>
        <dbReference type="Proteomes" id="UP000053766"/>
    </source>
</evidence>
<gene>
    <name evidence="1" type="ORF">DICVIV_14060</name>
</gene>
<name>A0A0D8X8B8_DICVI</name>
<keyword evidence="2" id="KW-1185">Reference proteome</keyword>
<sequence length="118" mass="12979">MTSNGDRITTFNVTMLSPLSYTAVLVKEQGEDKFETAIICSFHTSRGIVAAVNYPMPIFSLEFIDTTKPEGHTDSTHTLCSTTIFNPPPSANARFKLISGRWQGMLVATSFFTALLLI</sequence>
<organism evidence="1 2">
    <name type="scientific">Dictyocaulus viviparus</name>
    <name type="common">Bovine lungworm</name>
    <dbReference type="NCBI Taxonomy" id="29172"/>
    <lineage>
        <taxon>Eukaryota</taxon>
        <taxon>Metazoa</taxon>
        <taxon>Ecdysozoa</taxon>
        <taxon>Nematoda</taxon>
        <taxon>Chromadorea</taxon>
        <taxon>Rhabditida</taxon>
        <taxon>Rhabditina</taxon>
        <taxon>Rhabditomorpha</taxon>
        <taxon>Strongyloidea</taxon>
        <taxon>Metastrongylidae</taxon>
        <taxon>Dictyocaulus</taxon>
    </lineage>
</organism>
<accession>A0A0D8X8B8</accession>
<dbReference type="EMBL" id="KN718410">
    <property type="protein sequence ID" value="KJH40027.1"/>
    <property type="molecule type" value="Genomic_DNA"/>
</dbReference>
<reference evidence="1 2" key="1">
    <citation type="submission" date="2013-11" db="EMBL/GenBank/DDBJ databases">
        <title>Draft genome of the bovine lungworm Dictyocaulus viviparus.</title>
        <authorList>
            <person name="Mitreva M."/>
        </authorList>
    </citation>
    <scope>NUCLEOTIDE SEQUENCE [LARGE SCALE GENOMIC DNA]</scope>
    <source>
        <strain evidence="1 2">HannoverDv2000</strain>
    </source>
</reference>